<dbReference type="AlphaFoldDB" id="A0A934IC32"/>
<accession>A0A934IC32</accession>
<dbReference type="InterPro" id="IPR002110">
    <property type="entry name" value="Ankyrin_rpt"/>
</dbReference>
<name>A0A934IC32_9MICO</name>
<protein>
    <recommendedName>
        <fullName evidence="4">Ankyrin repeat domain-containing protein</fullName>
    </recommendedName>
</protein>
<dbReference type="EMBL" id="JAEINH010000006">
    <property type="protein sequence ID" value="MBI9115116.1"/>
    <property type="molecule type" value="Genomic_DNA"/>
</dbReference>
<proteinExistence type="predicted"/>
<dbReference type="Gene3D" id="1.25.40.20">
    <property type="entry name" value="Ankyrin repeat-containing domain"/>
    <property type="match status" value="1"/>
</dbReference>
<dbReference type="InterPro" id="IPR036770">
    <property type="entry name" value="Ankyrin_rpt-contain_sf"/>
</dbReference>
<reference evidence="2" key="1">
    <citation type="submission" date="2020-12" db="EMBL/GenBank/DDBJ databases">
        <title>Sanguibacter suaedae sp. nov., isolated from Suaeda aralocaspica.</title>
        <authorList>
            <person name="Ma Q."/>
        </authorList>
    </citation>
    <scope>NUCLEOTIDE SEQUENCE</scope>
    <source>
        <strain evidence="2">YZGR15</strain>
    </source>
</reference>
<comment type="caution">
    <text evidence="2">The sequence shown here is derived from an EMBL/GenBank/DDBJ whole genome shotgun (WGS) entry which is preliminary data.</text>
</comment>
<organism evidence="2 3">
    <name type="scientific">Sanguibacter suaedae</name>
    <dbReference type="NCBI Taxonomy" id="2795737"/>
    <lineage>
        <taxon>Bacteria</taxon>
        <taxon>Bacillati</taxon>
        <taxon>Actinomycetota</taxon>
        <taxon>Actinomycetes</taxon>
        <taxon>Micrococcales</taxon>
        <taxon>Sanguibacteraceae</taxon>
        <taxon>Sanguibacter</taxon>
    </lineage>
</organism>
<dbReference type="PROSITE" id="PS50088">
    <property type="entry name" value="ANK_REPEAT"/>
    <property type="match status" value="1"/>
</dbReference>
<evidence type="ECO:0008006" key="4">
    <source>
        <dbReference type="Google" id="ProtNLM"/>
    </source>
</evidence>
<evidence type="ECO:0000313" key="3">
    <source>
        <dbReference type="Proteomes" id="UP000602087"/>
    </source>
</evidence>
<dbReference type="PRINTS" id="PR01415">
    <property type="entry name" value="ANKYRIN"/>
</dbReference>
<dbReference type="Proteomes" id="UP000602087">
    <property type="component" value="Unassembled WGS sequence"/>
</dbReference>
<evidence type="ECO:0000313" key="2">
    <source>
        <dbReference type="EMBL" id="MBI9115116.1"/>
    </source>
</evidence>
<sequence>MFSLMGTARRSTFEEFLEVYQPGSVESWSSDKGETLLHFALQNGQPESRVAIAMHLLDDGAYPTALILPERYTTLHLLFGHNSHDFEAEVPLLETLISGGADVNMVAGRGWGTPLQTLASRLKFSDEELEPFYNVLFAQPDLDLLREGKAGRTTLESAKLLAPGRDKLVERMEEYLHAHGQSAADS</sequence>
<dbReference type="RefSeq" id="WP_198733680.1">
    <property type="nucleotide sequence ID" value="NZ_JAEINH010000006.1"/>
</dbReference>
<dbReference type="PROSITE" id="PS50297">
    <property type="entry name" value="ANK_REP_REGION"/>
    <property type="match status" value="1"/>
</dbReference>
<feature type="repeat" description="ANK" evidence="1">
    <location>
        <begin position="32"/>
        <end position="61"/>
    </location>
</feature>
<keyword evidence="1" id="KW-0040">ANK repeat</keyword>
<keyword evidence="3" id="KW-1185">Reference proteome</keyword>
<dbReference type="SUPFAM" id="SSF48403">
    <property type="entry name" value="Ankyrin repeat"/>
    <property type="match status" value="1"/>
</dbReference>
<gene>
    <name evidence="2" type="ORF">JAV76_08865</name>
</gene>
<evidence type="ECO:0000256" key="1">
    <source>
        <dbReference type="PROSITE-ProRule" id="PRU00023"/>
    </source>
</evidence>